<dbReference type="EMBL" id="JAFBXF010000028">
    <property type="protein sequence ID" value="MBM2419798.1"/>
    <property type="molecule type" value="Genomic_DNA"/>
</dbReference>
<reference evidence="1 4" key="1">
    <citation type="submission" date="2021-01" db="EMBL/GenBank/DDBJ databases">
        <title>Diatom-associated Roseobacters Show Island Model of Population Structure.</title>
        <authorList>
            <person name="Qu L."/>
            <person name="Feng X."/>
            <person name="Chen Y."/>
            <person name="Li L."/>
            <person name="Wang X."/>
            <person name="Hu Z."/>
            <person name="Wang H."/>
            <person name="Luo H."/>
        </authorList>
    </citation>
    <scope>NUCLEOTIDE SEQUENCE</scope>
    <source>
        <strain evidence="2 4">CC28-63</strain>
        <strain evidence="1">CC28-69</strain>
    </source>
</reference>
<dbReference type="EMBL" id="JAFBXE010000027">
    <property type="protein sequence ID" value="MBM2415102.1"/>
    <property type="molecule type" value="Genomic_DNA"/>
</dbReference>
<comment type="caution">
    <text evidence="1">The sequence shown here is derived from an EMBL/GenBank/DDBJ whole genome shotgun (WGS) entry which is preliminary data.</text>
</comment>
<dbReference type="Proteomes" id="UP000809440">
    <property type="component" value="Unassembled WGS sequence"/>
</dbReference>
<gene>
    <name evidence="1" type="ORF">JQX41_22595</name>
    <name evidence="2" type="ORF">JQX48_22745</name>
</gene>
<dbReference type="AlphaFoldDB" id="A0A9Q2PG01"/>
<evidence type="ECO:0000313" key="2">
    <source>
        <dbReference type="EMBL" id="MBM2419798.1"/>
    </source>
</evidence>
<keyword evidence="4" id="KW-1185">Reference proteome</keyword>
<dbReference type="RefSeq" id="WP_138487834.1">
    <property type="nucleotide sequence ID" value="NZ_JAFBWU010000027.1"/>
</dbReference>
<organism evidence="1 3">
    <name type="scientific">Marivita cryptomonadis</name>
    <dbReference type="NCBI Taxonomy" id="505252"/>
    <lineage>
        <taxon>Bacteria</taxon>
        <taxon>Pseudomonadati</taxon>
        <taxon>Pseudomonadota</taxon>
        <taxon>Alphaproteobacteria</taxon>
        <taxon>Rhodobacterales</taxon>
        <taxon>Roseobacteraceae</taxon>
        <taxon>Marivita</taxon>
    </lineage>
</organism>
<proteinExistence type="predicted"/>
<name>A0A9Q2PG01_9RHOB</name>
<evidence type="ECO:0008006" key="5">
    <source>
        <dbReference type="Google" id="ProtNLM"/>
    </source>
</evidence>
<protein>
    <recommendedName>
        <fullName evidence="5">CopG family transcriptional regulator</fullName>
    </recommendedName>
</protein>
<sequence length="129" mass="14878">MTDTSDTVWPWPVERERSRLQAQELRDRVREGGLRFQAYLPPEIALWLLDHVENGTFHDPSEAAFVLFREAKELEPHTDLRSQLLKRMILGAADDPRPNVPVEEVKARFEAIRKSPRPKPAVWKGPEGS</sequence>
<dbReference type="Proteomes" id="UP000755667">
    <property type="component" value="Unassembled WGS sequence"/>
</dbReference>
<evidence type="ECO:0000313" key="4">
    <source>
        <dbReference type="Proteomes" id="UP000809440"/>
    </source>
</evidence>
<accession>A0A9Q2PG01</accession>
<evidence type="ECO:0000313" key="3">
    <source>
        <dbReference type="Proteomes" id="UP000755667"/>
    </source>
</evidence>
<evidence type="ECO:0000313" key="1">
    <source>
        <dbReference type="EMBL" id="MBM2415102.1"/>
    </source>
</evidence>